<reference evidence="4" key="1">
    <citation type="submission" date="2017-02" db="UniProtKB">
        <authorList>
            <consortium name="WormBaseParasite"/>
        </authorList>
    </citation>
    <scope>IDENTIFICATION</scope>
</reference>
<reference evidence="2 3" key="2">
    <citation type="submission" date="2018-11" db="EMBL/GenBank/DDBJ databases">
        <authorList>
            <consortium name="Pathogen Informatics"/>
        </authorList>
    </citation>
    <scope>NUCLEOTIDE SEQUENCE [LARGE SCALE GENOMIC DNA]</scope>
</reference>
<keyword evidence="3" id="KW-1185">Reference proteome</keyword>
<feature type="compositionally biased region" description="Basic and acidic residues" evidence="1">
    <location>
        <begin position="43"/>
        <end position="58"/>
    </location>
</feature>
<accession>A0A0R3VYE3</accession>
<evidence type="ECO:0000313" key="4">
    <source>
        <dbReference type="WBParaSite" id="TASK_0000243701-mRNA-1"/>
    </source>
</evidence>
<organism evidence="4">
    <name type="scientific">Taenia asiatica</name>
    <name type="common">Asian tapeworm</name>
    <dbReference type="NCBI Taxonomy" id="60517"/>
    <lineage>
        <taxon>Eukaryota</taxon>
        <taxon>Metazoa</taxon>
        <taxon>Spiralia</taxon>
        <taxon>Lophotrochozoa</taxon>
        <taxon>Platyhelminthes</taxon>
        <taxon>Cestoda</taxon>
        <taxon>Eucestoda</taxon>
        <taxon>Cyclophyllidea</taxon>
        <taxon>Taeniidae</taxon>
        <taxon>Taenia</taxon>
    </lineage>
</organism>
<evidence type="ECO:0000256" key="1">
    <source>
        <dbReference type="SAM" id="MobiDB-lite"/>
    </source>
</evidence>
<dbReference type="AlphaFoldDB" id="A0A0R3VYE3"/>
<feature type="region of interest" description="Disordered" evidence="1">
    <location>
        <begin position="43"/>
        <end position="62"/>
    </location>
</feature>
<evidence type="ECO:0000313" key="2">
    <source>
        <dbReference type="EMBL" id="VDK25219.1"/>
    </source>
</evidence>
<dbReference type="WBParaSite" id="TASK_0000243701-mRNA-1">
    <property type="protein sequence ID" value="TASK_0000243701-mRNA-1"/>
    <property type="gene ID" value="TASK_0000243701"/>
</dbReference>
<gene>
    <name evidence="2" type="ORF">TASK_LOCUS2438</name>
</gene>
<dbReference type="Proteomes" id="UP000282613">
    <property type="component" value="Unassembled WGS sequence"/>
</dbReference>
<sequence>MTKRLFAGLPAKGCRIPPNAACFEWASDNGCLLNEEDYLEGTRDSMGMKDEPDQKDGADDGGCQCIAQLFDPSYSHHGDVGSTPSGLYEVDTQSGITDRVDSFVPKSGGASI</sequence>
<evidence type="ECO:0000313" key="3">
    <source>
        <dbReference type="Proteomes" id="UP000282613"/>
    </source>
</evidence>
<dbReference type="EMBL" id="UYRS01001671">
    <property type="protein sequence ID" value="VDK25219.1"/>
    <property type="molecule type" value="Genomic_DNA"/>
</dbReference>
<protein>
    <submittedName>
        <fullName evidence="2 4">Uncharacterized protein</fullName>
    </submittedName>
</protein>
<proteinExistence type="predicted"/>
<name>A0A0R3VYE3_TAEAS</name>